<organism evidence="1">
    <name type="scientific">Arundo donax</name>
    <name type="common">Giant reed</name>
    <name type="synonym">Donax arundinaceus</name>
    <dbReference type="NCBI Taxonomy" id="35708"/>
    <lineage>
        <taxon>Eukaryota</taxon>
        <taxon>Viridiplantae</taxon>
        <taxon>Streptophyta</taxon>
        <taxon>Embryophyta</taxon>
        <taxon>Tracheophyta</taxon>
        <taxon>Spermatophyta</taxon>
        <taxon>Magnoliopsida</taxon>
        <taxon>Liliopsida</taxon>
        <taxon>Poales</taxon>
        <taxon>Poaceae</taxon>
        <taxon>PACMAD clade</taxon>
        <taxon>Arundinoideae</taxon>
        <taxon>Arundineae</taxon>
        <taxon>Arundo</taxon>
    </lineage>
</organism>
<accession>A0A0A9I2X2</accession>
<reference evidence="1" key="1">
    <citation type="submission" date="2014-09" db="EMBL/GenBank/DDBJ databases">
        <authorList>
            <person name="Magalhaes I.L.F."/>
            <person name="Oliveira U."/>
            <person name="Santos F.R."/>
            <person name="Vidigal T.H.D.A."/>
            <person name="Brescovit A.D."/>
            <person name="Santos A.J."/>
        </authorList>
    </citation>
    <scope>NUCLEOTIDE SEQUENCE</scope>
    <source>
        <tissue evidence="1">Shoot tissue taken approximately 20 cm above the soil surface</tissue>
    </source>
</reference>
<protein>
    <submittedName>
        <fullName evidence="1">Uncharacterized protein</fullName>
    </submittedName>
</protein>
<dbReference type="EMBL" id="GBRH01158388">
    <property type="protein sequence ID" value="JAE39508.1"/>
    <property type="molecule type" value="Transcribed_RNA"/>
</dbReference>
<dbReference type="AlphaFoldDB" id="A0A0A9I2X2"/>
<proteinExistence type="predicted"/>
<evidence type="ECO:0000313" key="1">
    <source>
        <dbReference type="EMBL" id="JAE39508.1"/>
    </source>
</evidence>
<sequence>MHTLTHLFIQLLLSMDKNAMGCLFGNAYRPCVD</sequence>
<reference evidence="1" key="2">
    <citation type="journal article" date="2015" name="Data Brief">
        <title>Shoot transcriptome of the giant reed, Arundo donax.</title>
        <authorList>
            <person name="Barrero R.A."/>
            <person name="Guerrero F.D."/>
            <person name="Moolhuijzen P."/>
            <person name="Goolsby J.A."/>
            <person name="Tidwell J."/>
            <person name="Bellgard S.E."/>
            <person name="Bellgard M.I."/>
        </authorList>
    </citation>
    <scope>NUCLEOTIDE SEQUENCE</scope>
    <source>
        <tissue evidence="1">Shoot tissue taken approximately 20 cm above the soil surface</tissue>
    </source>
</reference>
<name>A0A0A9I2X2_ARUDO</name>